<keyword evidence="4" id="KW-1185">Reference proteome</keyword>
<feature type="region of interest" description="Disordered" evidence="1">
    <location>
        <begin position="142"/>
        <end position="258"/>
    </location>
</feature>
<organism evidence="3 4">
    <name type="scientific">Crateriforma conspicua</name>
    <dbReference type="NCBI Taxonomy" id="2527996"/>
    <lineage>
        <taxon>Bacteria</taxon>
        <taxon>Pseudomonadati</taxon>
        <taxon>Planctomycetota</taxon>
        <taxon>Planctomycetia</taxon>
        <taxon>Planctomycetales</taxon>
        <taxon>Planctomycetaceae</taxon>
        <taxon>Crateriforma</taxon>
    </lineage>
</organism>
<dbReference type="Proteomes" id="UP000317238">
    <property type="component" value="Unassembled WGS sequence"/>
</dbReference>
<evidence type="ECO:0000313" key="4">
    <source>
        <dbReference type="Proteomes" id="UP000317238"/>
    </source>
</evidence>
<dbReference type="OrthoDB" id="260982at2"/>
<keyword evidence="2" id="KW-0732">Signal</keyword>
<protein>
    <recommendedName>
        <fullName evidence="5">Secreted protein</fullName>
    </recommendedName>
</protein>
<name>A0A5C5Y6C1_9PLAN</name>
<evidence type="ECO:0000256" key="2">
    <source>
        <dbReference type="SAM" id="SignalP"/>
    </source>
</evidence>
<sequence length="258" mass="27523" precursor="true">MTFRSSFITRRQRLAAALMSVTVGLSSMMIGGSAIAGSADHGCQCGQCATASMDCPSCDCGCEPTGKRKFSVAQTPLYKALDALAGGIERALFLDRDHHGKVTQCDDITGCDDACDAATLQTLQQWEQSPPLAVPQPIPIDAMPSDAMPVQPLPPPGSQYQPAHPTAPPAATPQPMRRITTPPQQAAPLDRLDPRANPFADDPMTYDQPTGSGLKPVRFDSDVRLKTVPVRQASRTTHVKTSVSASRSTKSQRGGRLR</sequence>
<evidence type="ECO:0008006" key="5">
    <source>
        <dbReference type="Google" id="ProtNLM"/>
    </source>
</evidence>
<feature type="compositionally biased region" description="Polar residues" evidence="1">
    <location>
        <begin position="233"/>
        <end position="252"/>
    </location>
</feature>
<feature type="signal peptide" evidence="2">
    <location>
        <begin position="1"/>
        <end position="36"/>
    </location>
</feature>
<proteinExistence type="predicted"/>
<gene>
    <name evidence="3" type="ORF">Pan14r_35570</name>
</gene>
<comment type="caution">
    <text evidence="3">The sequence shown here is derived from an EMBL/GenBank/DDBJ whole genome shotgun (WGS) entry which is preliminary data.</text>
</comment>
<dbReference type="EMBL" id="SJPL01000001">
    <property type="protein sequence ID" value="TWT71247.1"/>
    <property type="molecule type" value="Genomic_DNA"/>
</dbReference>
<evidence type="ECO:0000256" key="1">
    <source>
        <dbReference type="SAM" id="MobiDB-lite"/>
    </source>
</evidence>
<feature type="chain" id="PRO_5022991523" description="Secreted protein" evidence="2">
    <location>
        <begin position="37"/>
        <end position="258"/>
    </location>
</feature>
<dbReference type="AlphaFoldDB" id="A0A5C5Y6C1"/>
<evidence type="ECO:0000313" key="3">
    <source>
        <dbReference type="EMBL" id="TWT71247.1"/>
    </source>
</evidence>
<accession>A0A5C5Y6C1</accession>
<dbReference type="RefSeq" id="WP_146439681.1">
    <property type="nucleotide sequence ID" value="NZ_SJPL01000001.1"/>
</dbReference>
<reference evidence="3 4" key="1">
    <citation type="submission" date="2019-02" db="EMBL/GenBank/DDBJ databases">
        <title>Deep-cultivation of Planctomycetes and their phenomic and genomic characterization uncovers novel biology.</title>
        <authorList>
            <person name="Wiegand S."/>
            <person name="Jogler M."/>
            <person name="Boedeker C."/>
            <person name="Pinto D."/>
            <person name="Vollmers J."/>
            <person name="Rivas-Marin E."/>
            <person name="Kohn T."/>
            <person name="Peeters S.H."/>
            <person name="Heuer A."/>
            <person name="Rast P."/>
            <person name="Oberbeckmann S."/>
            <person name="Bunk B."/>
            <person name="Jeske O."/>
            <person name="Meyerdierks A."/>
            <person name="Storesund J.E."/>
            <person name="Kallscheuer N."/>
            <person name="Luecker S."/>
            <person name="Lage O.M."/>
            <person name="Pohl T."/>
            <person name="Merkel B.J."/>
            <person name="Hornburger P."/>
            <person name="Mueller R.-W."/>
            <person name="Bruemmer F."/>
            <person name="Labrenz M."/>
            <person name="Spormann A.M."/>
            <person name="Op Den Camp H."/>
            <person name="Overmann J."/>
            <person name="Amann R."/>
            <person name="Jetten M.S.M."/>
            <person name="Mascher T."/>
            <person name="Medema M.H."/>
            <person name="Devos D.P."/>
            <person name="Kaster A.-K."/>
            <person name="Ovreas L."/>
            <person name="Rohde M."/>
            <person name="Galperin M.Y."/>
            <person name="Jogler C."/>
        </authorList>
    </citation>
    <scope>NUCLEOTIDE SEQUENCE [LARGE SCALE GENOMIC DNA]</scope>
    <source>
        <strain evidence="3 4">Pan14r</strain>
    </source>
</reference>